<dbReference type="PROSITE" id="PS51257">
    <property type="entry name" value="PROKAR_LIPOPROTEIN"/>
    <property type="match status" value="1"/>
</dbReference>
<dbReference type="Gene3D" id="2.40.160.90">
    <property type="match status" value="1"/>
</dbReference>
<sequence length="295" mass="30780">MKRFFLGVAMAATLSACSGGNPFLEDDDGDEVTDPVPVAPESPIPAAVASDLDAAEYIPDPNNPHLVITGVAFNGTPLPVEYMRAASLDSPGGQYQAFTRQPDALNTHTTAYARAVSDAQGVIAVSGGLDGYYNGGATYSASGYQAPTPNPQNADVRYDGEYVGLMNYPDDGAALLPVPAGTPSELTPGQAARVYGKARINADFSTSRVKGTIYDRTYAAQGVPLENLEIAPTDIQADGSFAGKITQAQEEKGDYGGAFGGSNANSVAGALFAKDHVQNLNKVEEFGLFVLERSN</sequence>
<dbReference type="Proteomes" id="UP001227126">
    <property type="component" value="Unassembled WGS sequence"/>
</dbReference>
<evidence type="ECO:0000313" key="2">
    <source>
        <dbReference type="Proteomes" id="UP001227126"/>
    </source>
</evidence>
<dbReference type="RefSeq" id="WP_284485089.1">
    <property type="nucleotide sequence ID" value="NZ_JASNJE010000007.1"/>
</dbReference>
<protein>
    <submittedName>
        <fullName evidence="1">Thymidylate synthase</fullName>
    </submittedName>
</protein>
<organism evidence="1 2">
    <name type="scientific">Sedimentitalea xiamensis</name>
    <dbReference type="NCBI Taxonomy" id="3050037"/>
    <lineage>
        <taxon>Bacteria</taxon>
        <taxon>Pseudomonadati</taxon>
        <taxon>Pseudomonadota</taxon>
        <taxon>Alphaproteobacteria</taxon>
        <taxon>Rhodobacterales</taxon>
        <taxon>Paracoccaceae</taxon>
        <taxon>Sedimentitalea</taxon>
    </lineage>
</organism>
<gene>
    <name evidence="1" type="ORF">QO034_08545</name>
</gene>
<accession>A0ABT7FEA7</accession>
<evidence type="ECO:0000313" key="1">
    <source>
        <dbReference type="EMBL" id="MDK3073154.1"/>
    </source>
</evidence>
<keyword evidence="2" id="KW-1185">Reference proteome</keyword>
<proteinExistence type="predicted"/>
<name>A0ABT7FEA7_9RHOB</name>
<reference evidence="1 2" key="1">
    <citation type="submission" date="2023-05" db="EMBL/GenBank/DDBJ databases">
        <title>Sedimentitalea sp. nov. JM2-8.</title>
        <authorList>
            <person name="Huang J."/>
        </authorList>
    </citation>
    <scope>NUCLEOTIDE SEQUENCE [LARGE SCALE GENOMIC DNA]</scope>
    <source>
        <strain evidence="1 2">JM2-8</strain>
    </source>
</reference>
<dbReference type="InterPro" id="IPR011250">
    <property type="entry name" value="OMP/PagP_B-barrel"/>
</dbReference>
<dbReference type="EMBL" id="JASNJE010000007">
    <property type="protein sequence ID" value="MDK3073154.1"/>
    <property type="molecule type" value="Genomic_DNA"/>
</dbReference>
<dbReference type="SUPFAM" id="SSF56925">
    <property type="entry name" value="OMPA-like"/>
    <property type="match status" value="1"/>
</dbReference>
<comment type="caution">
    <text evidence="1">The sequence shown here is derived from an EMBL/GenBank/DDBJ whole genome shotgun (WGS) entry which is preliminary data.</text>
</comment>